<feature type="active site" evidence="8">
    <location>
        <position position="227"/>
    </location>
</feature>
<evidence type="ECO:0000256" key="3">
    <source>
        <dbReference type="ARBA" id="ARBA00022487"/>
    </source>
</evidence>
<dbReference type="InterPro" id="IPR000073">
    <property type="entry name" value="AB_hydrolase_1"/>
</dbReference>
<dbReference type="PIRSF" id="PIRSF022950">
    <property type="entry name" value="PPase_methylesterase_euk"/>
    <property type="match status" value="1"/>
</dbReference>
<dbReference type="AlphaFoldDB" id="A0A084FY18"/>
<keyword evidence="4 7" id="KW-0378">Hydrolase</keyword>
<feature type="active site" evidence="8">
    <location>
        <position position="361"/>
    </location>
</feature>
<evidence type="ECO:0000256" key="9">
    <source>
        <dbReference type="SAM" id="MobiDB-lite"/>
    </source>
</evidence>
<dbReference type="KEGG" id="sapo:SAPIO_CDS8957"/>
<dbReference type="InterPro" id="IPR016812">
    <property type="entry name" value="PPase_methylesterase_euk"/>
</dbReference>
<dbReference type="OMA" id="VMVCHHG"/>
<evidence type="ECO:0000256" key="6">
    <source>
        <dbReference type="ARBA" id="ARBA00049203"/>
    </source>
</evidence>
<feature type="compositionally biased region" description="Acidic residues" evidence="9">
    <location>
        <begin position="18"/>
        <end position="46"/>
    </location>
</feature>
<comment type="caution">
    <text evidence="11">The sequence shown here is derived from an EMBL/GenBank/DDBJ whole genome shotgun (WGS) entry which is preliminary data.</text>
</comment>
<dbReference type="PANTHER" id="PTHR14189">
    <property type="entry name" value="PROTEIN PHOSPHATASE METHYLESTERASE-1 RELATED"/>
    <property type="match status" value="1"/>
</dbReference>
<evidence type="ECO:0000256" key="8">
    <source>
        <dbReference type="PIRSR" id="PIRSR022950-1"/>
    </source>
</evidence>
<dbReference type="HOGENOM" id="CLU_024818_3_0_1"/>
<dbReference type="GO" id="GO:0051723">
    <property type="term" value="F:protein methylesterase activity"/>
    <property type="evidence" value="ECO:0007669"/>
    <property type="project" value="UniProtKB-EC"/>
</dbReference>
<dbReference type="InterPro" id="IPR029058">
    <property type="entry name" value="AB_hydrolase_fold"/>
</dbReference>
<evidence type="ECO:0000256" key="2">
    <source>
        <dbReference type="ARBA" id="ARBA00020672"/>
    </source>
</evidence>
<dbReference type="Proteomes" id="UP000028545">
    <property type="component" value="Unassembled WGS sequence"/>
</dbReference>
<keyword evidence="3 7" id="KW-0719">Serine esterase</keyword>
<evidence type="ECO:0000256" key="1">
    <source>
        <dbReference type="ARBA" id="ARBA00008645"/>
    </source>
</evidence>
<evidence type="ECO:0000259" key="10">
    <source>
        <dbReference type="Pfam" id="PF12697"/>
    </source>
</evidence>
<feature type="domain" description="AB hydrolase-1" evidence="10">
    <location>
        <begin position="117"/>
        <end position="372"/>
    </location>
</feature>
<evidence type="ECO:0000256" key="7">
    <source>
        <dbReference type="PIRNR" id="PIRNR022950"/>
    </source>
</evidence>
<sequence>MSDLQKAWAKAKLSALEPFDEASEMGEAEEEADGLGELPEPIDDDSSSASSASSTGTVIPSPSQRLFARPQAVDRGKNLSQIPWTTYFERELFLKAPDSTITHHAYLNSPSGKSPLFVFHHGAGSSGLSFAVLSSEIRKHMPSAGMLSLDARGHGSTTDSSGAALDLSLETLTADLLFVIRAAREKMHWAELPPIVLVGHSLGGAVVTNLARQGTLGNAVLGFAVLDVVEGSAMDALQSMITYLSTRPAGFPTLQAGIDWHVRSRTVRNLVSARTSVPALLVRDEEEDGEDGGRRPWKWRTDLAATQKFWEGWFVGLSKKFLEARGGKLLILAGTDRLDTELMIGQMQGKYALQVFPEAGHFIHEDVPEKTAMMLVDFYRRNDRSQLVLPPKVSELLKQGKRV</sequence>
<gene>
    <name evidence="11" type="ORF">SAPIO_CDS8957</name>
</gene>
<comment type="function">
    <text evidence="5">Demethylates proteins that have been reversibly carboxymethylated. Demethylates the phosphatase PP2A catalytic subunit.</text>
</comment>
<evidence type="ECO:0000256" key="4">
    <source>
        <dbReference type="ARBA" id="ARBA00022801"/>
    </source>
</evidence>
<comment type="catalytic activity">
    <reaction evidence="6">
        <text>[phosphatase 2A protein]-C-terminal L-leucine methyl ester + H2O = [phosphatase 2A protein]-C-terminal L-leucine + methanol + H(+)</text>
        <dbReference type="Rhea" id="RHEA:48548"/>
        <dbReference type="Rhea" id="RHEA-COMP:12134"/>
        <dbReference type="Rhea" id="RHEA-COMP:12135"/>
        <dbReference type="ChEBI" id="CHEBI:15377"/>
        <dbReference type="ChEBI" id="CHEBI:15378"/>
        <dbReference type="ChEBI" id="CHEBI:17790"/>
        <dbReference type="ChEBI" id="CHEBI:90516"/>
        <dbReference type="ChEBI" id="CHEBI:90517"/>
        <dbReference type="EC" id="3.1.1.89"/>
    </reaction>
</comment>
<feature type="region of interest" description="Disordered" evidence="9">
    <location>
        <begin position="18"/>
        <end position="72"/>
    </location>
</feature>
<dbReference type="PANTHER" id="PTHR14189:SF0">
    <property type="entry name" value="PROTEIN PHOSPHATASE METHYLESTERASE 1"/>
    <property type="match status" value="1"/>
</dbReference>
<name>A0A084FY18_PSEDA</name>
<reference evidence="11 12" key="1">
    <citation type="journal article" date="2014" name="Genome Announc.">
        <title>Draft genome sequence of the pathogenic fungus Scedosporium apiospermum.</title>
        <authorList>
            <person name="Vandeputte P."/>
            <person name="Ghamrawi S."/>
            <person name="Rechenmann M."/>
            <person name="Iltis A."/>
            <person name="Giraud S."/>
            <person name="Fleury M."/>
            <person name="Thornton C."/>
            <person name="Delhaes L."/>
            <person name="Meyer W."/>
            <person name="Papon N."/>
            <person name="Bouchara J.P."/>
        </authorList>
    </citation>
    <scope>NUCLEOTIDE SEQUENCE [LARGE SCALE GENOMIC DNA]</scope>
    <source>
        <strain evidence="11 12">IHEM 14462</strain>
    </source>
</reference>
<dbReference type="EMBL" id="JOWA01000132">
    <property type="protein sequence ID" value="KEZ39980.1"/>
    <property type="molecule type" value="Genomic_DNA"/>
</dbReference>
<dbReference type="EC" id="3.1.1.-" evidence="7"/>
<keyword evidence="12" id="KW-1185">Reference proteome</keyword>
<feature type="compositionally biased region" description="Polar residues" evidence="9">
    <location>
        <begin position="55"/>
        <end position="64"/>
    </location>
</feature>
<dbReference type="FunFam" id="3.40.50.1820:FF:000186">
    <property type="entry name" value="Protein phosphatase methylesterase 1"/>
    <property type="match status" value="1"/>
</dbReference>
<feature type="active site" evidence="8">
    <location>
        <position position="201"/>
    </location>
</feature>
<evidence type="ECO:0000313" key="12">
    <source>
        <dbReference type="Proteomes" id="UP000028545"/>
    </source>
</evidence>
<dbReference type="GeneID" id="27728029"/>
<accession>A0A084FY18</accession>
<protein>
    <recommendedName>
        <fullName evidence="2 7">Protein phosphatase methylesterase 1</fullName>
        <shortName evidence="7">PME-1</shortName>
        <ecNumber evidence="7">3.1.1.-</ecNumber>
    </recommendedName>
</protein>
<dbReference type="VEuPathDB" id="FungiDB:SAPIO_CDS8957"/>
<proteinExistence type="inferred from homology"/>
<comment type="similarity">
    <text evidence="1 7">Belongs to the AB hydrolase superfamily.</text>
</comment>
<evidence type="ECO:0000313" key="11">
    <source>
        <dbReference type="EMBL" id="KEZ39980.1"/>
    </source>
</evidence>
<dbReference type="SUPFAM" id="SSF53474">
    <property type="entry name" value="alpha/beta-Hydrolases"/>
    <property type="match status" value="1"/>
</dbReference>
<dbReference type="RefSeq" id="XP_016639779.1">
    <property type="nucleotide sequence ID" value="XM_016790476.1"/>
</dbReference>
<dbReference type="Pfam" id="PF12697">
    <property type="entry name" value="Abhydrolase_6"/>
    <property type="match status" value="1"/>
</dbReference>
<dbReference type="Gene3D" id="3.40.50.1820">
    <property type="entry name" value="alpha/beta hydrolase"/>
    <property type="match status" value="1"/>
</dbReference>
<organism evidence="11 12">
    <name type="scientific">Pseudallescheria apiosperma</name>
    <name type="common">Scedosporium apiospermum</name>
    <dbReference type="NCBI Taxonomy" id="563466"/>
    <lineage>
        <taxon>Eukaryota</taxon>
        <taxon>Fungi</taxon>
        <taxon>Dikarya</taxon>
        <taxon>Ascomycota</taxon>
        <taxon>Pezizomycotina</taxon>
        <taxon>Sordariomycetes</taxon>
        <taxon>Hypocreomycetidae</taxon>
        <taxon>Microascales</taxon>
        <taxon>Microascaceae</taxon>
        <taxon>Scedosporium</taxon>
    </lineage>
</organism>
<dbReference type="OrthoDB" id="194865at2759"/>
<evidence type="ECO:0000256" key="5">
    <source>
        <dbReference type="ARBA" id="ARBA00024741"/>
    </source>
</evidence>